<keyword evidence="4" id="KW-1185">Reference proteome</keyword>
<accession>A0A3D9AGL2</accession>
<sequence length="694" mass="80009">MKITQLSITNFRLLDEITINIEDDITLIVGKNNTGKTSLFEVINLFMGGTNKISFHDFSQNSHCIFEDCYQKFKDDLLDEEDAIERDRLEKEIIADIPRITLGIKVEYDKVKDSLINISDFISDLDDSKTEATIIFKYEPNDTINLLKTFHNRTNQDLKIVEWLNENITTYYVTRVFGGDNLIEDNVLSRISKVLCFETIQASRKLDDTKTDNNRSLAIGFSDYYKTLNSDNNDDVESLKNTLAGASKDLDDKYEKVLKTVLTKLSSFGVDKDINIPEIILKSKFEPENILKNNIKYFYKNGGIELPENYNGLGYSNLIYLVLKIVSFIENFKKNKANNAVEVLTILIEEPEAHLHPQMQQVFIEQIRETIAKALEEDKVQVQIIISTHSSHMIAEAGLNINRSFERIRYFSKNTKTTVEVKDFNEFKYKETDKDTFRFLKQYLNLNKCDLFFADKVIMVEGITEKLLMPLFIKKVAKELENEYVSIIEVGGAYTHKFKEFFKFLNTKVLIVTDIDSVDETANTSCHVLKPNAKTSNSTLSTWLPNKEKIGDLLALESEEKLDDSKIIRVAYQIAEDNNKFVARSLENAIINCNQAFFKSKYKCKDENGAEYEVDVCNCFSYKKLRNLDDLIYMDTDKNQSDVDPSSKQKTVFTFDLMTFDEKGTTIEWNVPKYIKEGLEWLAKNDEIKPGIAE</sequence>
<comment type="caution">
    <text evidence="3">The sequence shown here is derived from an EMBL/GenBank/DDBJ whole genome shotgun (WGS) entry which is preliminary data.</text>
</comment>
<proteinExistence type="predicted"/>
<dbReference type="PANTHER" id="PTHR43581:SF4">
    <property type="entry name" value="ATP_GTP PHOSPHATASE"/>
    <property type="match status" value="1"/>
</dbReference>
<dbReference type="InterPro" id="IPR027417">
    <property type="entry name" value="P-loop_NTPase"/>
</dbReference>
<dbReference type="EMBL" id="QNVU01000074">
    <property type="protein sequence ID" value="REC40533.1"/>
    <property type="molecule type" value="Genomic_DNA"/>
</dbReference>
<dbReference type="CDD" id="cd01026">
    <property type="entry name" value="TOPRIM_OLD"/>
    <property type="match status" value="1"/>
</dbReference>
<dbReference type="Gene3D" id="3.40.50.300">
    <property type="entry name" value="P-loop containing nucleotide triphosphate hydrolases"/>
    <property type="match status" value="1"/>
</dbReference>
<organism evidence="3 4">
    <name type="scientific">Candidatus Chryseobacterium massiliense</name>
    <dbReference type="NCBI Taxonomy" id="204089"/>
    <lineage>
        <taxon>Bacteria</taxon>
        <taxon>Pseudomonadati</taxon>
        <taxon>Bacteroidota</taxon>
        <taxon>Flavobacteriia</taxon>
        <taxon>Flavobacteriales</taxon>
        <taxon>Weeksellaceae</taxon>
        <taxon>Chryseobacterium group</taxon>
        <taxon>Chryseobacterium</taxon>
    </lineage>
</organism>
<reference evidence="3 4" key="1">
    <citation type="journal article" date="2004" name="Emerg. Infect. Dis.">
        <title>Amoebae-resisting bacteria isolated from human nasal swabs by amoebal coculture.</title>
        <authorList>
            <person name="Greub G."/>
            <person name="La Scola B."/>
            <person name="Raoult D."/>
        </authorList>
    </citation>
    <scope>NUCLEOTIDE SEQUENCE [LARGE SCALE GENOMIC DNA]</scope>
    <source>
        <strain evidence="3 4">CCUG 51329</strain>
    </source>
</reference>
<evidence type="ECO:0000313" key="4">
    <source>
        <dbReference type="Proteomes" id="UP000256924"/>
    </source>
</evidence>
<dbReference type="PANTHER" id="PTHR43581">
    <property type="entry name" value="ATP/GTP PHOSPHATASE"/>
    <property type="match status" value="1"/>
</dbReference>
<name>A0A3D9AGL2_9FLAO</name>
<dbReference type="SUPFAM" id="SSF52540">
    <property type="entry name" value="P-loop containing nucleoside triphosphate hydrolases"/>
    <property type="match status" value="1"/>
</dbReference>
<dbReference type="Pfam" id="PF13175">
    <property type="entry name" value="AAA_15"/>
    <property type="match status" value="1"/>
</dbReference>
<dbReference type="Pfam" id="PF20469">
    <property type="entry name" value="OLD-like_TOPRIM"/>
    <property type="match status" value="1"/>
</dbReference>
<protein>
    <submittedName>
        <fullName evidence="3">Uncharacterized protein</fullName>
    </submittedName>
</protein>
<dbReference type="AlphaFoldDB" id="A0A3D9AGL2"/>
<evidence type="ECO:0000259" key="2">
    <source>
        <dbReference type="Pfam" id="PF20469"/>
    </source>
</evidence>
<dbReference type="InterPro" id="IPR034139">
    <property type="entry name" value="TOPRIM_OLD"/>
</dbReference>
<dbReference type="InterPro" id="IPR041685">
    <property type="entry name" value="AAA_GajA/Old/RecF-like"/>
</dbReference>
<evidence type="ECO:0000313" key="3">
    <source>
        <dbReference type="EMBL" id="REC40533.1"/>
    </source>
</evidence>
<evidence type="ECO:0000259" key="1">
    <source>
        <dbReference type="Pfam" id="PF13175"/>
    </source>
</evidence>
<dbReference type="InterPro" id="IPR051396">
    <property type="entry name" value="Bact_Antivir_Def_Nuclease"/>
</dbReference>
<feature type="domain" description="OLD protein-like TOPRIM" evidence="2">
    <location>
        <begin position="452"/>
        <end position="516"/>
    </location>
</feature>
<dbReference type="RefSeq" id="WP_116100084.1">
    <property type="nucleotide sequence ID" value="NZ_QNVU01000074.1"/>
</dbReference>
<gene>
    <name evidence="3" type="ORF">DRF68_19985</name>
</gene>
<dbReference type="Proteomes" id="UP000256924">
    <property type="component" value="Unassembled WGS sequence"/>
</dbReference>
<feature type="domain" description="Endonuclease GajA/Old nuclease/RecF-like AAA" evidence="1">
    <location>
        <begin position="1"/>
        <end position="394"/>
    </location>
</feature>